<dbReference type="AlphaFoldDB" id="A0A6G1ICP0"/>
<evidence type="ECO:0000313" key="1">
    <source>
        <dbReference type="EMBL" id="KAF2675753.1"/>
    </source>
</evidence>
<accession>A0A6G1ICP0</accession>
<name>A0A6G1ICP0_9PLEO</name>
<evidence type="ECO:0000313" key="2">
    <source>
        <dbReference type="Proteomes" id="UP000799291"/>
    </source>
</evidence>
<proteinExistence type="predicted"/>
<reference evidence="1" key="1">
    <citation type="journal article" date="2020" name="Stud. Mycol.">
        <title>101 Dothideomycetes genomes: a test case for predicting lifestyles and emergence of pathogens.</title>
        <authorList>
            <person name="Haridas S."/>
            <person name="Albert R."/>
            <person name="Binder M."/>
            <person name="Bloem J."/>
            <person name="Labutti K."/>
            <person name="Salamov A."/>
            <person name="Andreopoulos B."/>
            <person name="Baker S."/>
            <person name="Barry K."/>
            <person name="Bills G."/>
            <person name="Bluhm B."/>
            <person name="Cannon C."/>
            <person name="Castanera R."/>
            <person name="Culley D."/>
            <person name="Daum C."/>
            <person name="Ezra D."/>
            <person name="Gonzalez J."/>
            <person name="Henrissat B."/>
            <person name="Kuo A."/>
            <person name="Liang C."/>
            <person name="Lipzen A."/>
            <person name="Lutzoni F."/>
            <person name="Magnuson J."/>
            <person name="Mondo S."/>
            <person name="Nolan M."/>
            <person name="Ohm R."/>
            <person name="Pangilinan J."/>
            <person name="Park H.-J."/>
            <person name="Ramirez L."/>
            <person name="Alfaro M."/>
            <person name="Sun H."/>
            <person name="Tritt A."/>
            <person name="Yoshinaga Y."/>
            <person name="Zwiers L.-H."/>
            <person name="Turgeon B."/>
            <person name="Goodwin S."/>
            <person name="Spatafora J."/>
            <person name="Crous P."/>
            <person name="Grigoriev I."/>
        </authorList>
    </citation>
    <scope>NUCLEOTIDE SEQUENCE</scope>
    <source>
        <strain evidence="1">CBS 122367</strain>
    </source>
</reference>
<protein>
    <submittedName>
        <fullName evidence="1">Uncharacterized protein</fullName>
    </submittedName>
</protein>
<feature type="non-terminal residue" evidence="1">
    <location>
        <position position="1"/>
    </location>
</feature>
<dbReference type="OrthoDB" id="3791143at2759"/>
<sequence>LSSTYTSKRVTIVISKTLESFSINSNLVRYFTLNNITNNNTIVTALSNVYSFFLKD</sequence>
<dbReference type="Proteomes" id="UP000799291">
    <property type="component" value="Unassembled WGS sequence"/>
</dbReference>
<dbReference type="EMBL" id="MU005649">
    <property type="protein sequence ID" value="KAF2675753.1"/>
    <property type="molecule type" value="Genomic_DNA"/>
</dbReference>
<organism evidence="1 2">
    <name type="scientific">Lentithecium fluviatile CBS 122367</name>
    <dbReference type="NCBI Taxonomy" id="1168545"/>
    <lineage>
        <taxon>Eukaryota</taxon>
        <taxon>Fungi</taxon>
        <taxon>Dikarya</taxon>
        <taxon>Ascomycota</taxon>
        <taxon>Pezizomycotina</taxon>
        <taxon>Dothideomycetes</taxon>
        <taxon>Pleosporomycetidae</taxon>
        <taxon>Pleosporales</taxon>
        <taxon>Massarineae</taxon>
        <taxon>Lentitheciaceae</taxon>
        <taxon>Lentithecium</taxon>
    </lineage>
</organism>
<keyword evidence="2" id="KW-1185">Reference proteome</keyword>
<gene>
    <name evidence="1" type="ORF">K458DRAFT_323793</name>
</gene>